<dbReference type="Proteomes" id="UP001172673">
    <property type="component" value="Unassembled WGS sequence"/>
</dbReference>
<sequence length="714" mass="77648">MTLAITNILTSTTAQYLTTDSYWDDWTGGYQSPITTSTSHTPITGAHPGTRSYVTPKTTSTRQTSTTTAPANAAYAATMYTTPSSRGAGAKSQVNPGSVSMVSPLYASVPDIHTINHGTTTTSLFGPRNVRTTRPASLNGSTASGDTVEGPLTNSYSAIFASQAVTDLDGHIYTIVATLTSPFPTSTILGPPGATDPDPTINPDPQRPDEVELGLALTGLQYFRAMYLPTVVAVIMKLVWSIVFASTKMMEPFYLLSRKGGASAKDSLVADYLVSTLSIAGLRNLFAGHPVVILASLAYIFISLLPALATQSTTIRAIGVCPGQVHCQPMWELNITYARVLQGVLLATVVIILVMMILSAHRQSGVFSNPSSIAAMASLLSNDKFISEIRKLQDSSFSSIRSALDPDKFMLAHYPTMSGHVRYGIVKTTEASTNPRLNHHQRQDSAASNQSAIQQALPKHRSPLSNRFLVDTVFLLAIIALLSITVAYYLTHGDNAFNNFFNSSPLRTFVLTLTASALDGRWKQLEHEVRLLTPYRRLFRGSANPEITILVPQNGTAITSFFPALWRGDSFHAFIAFVATLSDVLIIVIGGVPYSPAQIRTDFVVCSYTSWVILAVMALTVLALFRWRALNEKMMLPHDPNTLVGVWQLLCNEGNGLCEEMRGYETMQGSARDDRVKSAGVRYWAGWITEPDASRRWVVEKEKWPISKSLGGAC</sequence>
<proteinExistence type="predicted"/>
<feature type="transmembrane region" description="Helical" evidence="2">
    <location>
        <begin position="468"/>
        <end position="490"/>
    </location>
</feature>
<gene>
    <name evidence="3" type="ORF">H2200_013131</name>
</gene>
<dbReference type="EMBL" id="JAPDRK010000027">
    <property type="protein sequence ID" value="KAJ9602276.1"/>
    <property type="molecule type" value="Genomic_DNA"/>
</dbReference>
<reference evidence="3" key="1">
    <citation type="submission" date="2022-10" db="EMBL/GenBank/DDBJ databases">
        <title>Culturing micro-colonial fungi from biological soil crusts in the Mojave desert and describing Neophaeococcomyces mojavensis, and introducing the new genera and species Taxawa tesnikishii.</title>
        <authorList>
            <person name="Kurbessoian T."/>
            <person name="Stajich J.E."/>
        </authorList>
    </citation>
    <scope>NUCLEOTIDE SEQUENCE</scope>
    <source>
        <strain evidence="3">TK_41</strain>
    </source>
</reference>
<keyword evidence="2" id="KW-0812">Transmembrane</keyword>
<dbReference type="PANTHER" id="PTHR37544">
    <property type="entry name" value="SPRAY-RELATED"/>
    <property type="match status" value="1"/>
</dbReference>
<evidence type="ECO:0000313" key="3">
    <source>
        <dbReference type="EMBL" id="KAJ9602276.1"/>
    </source>
</evidence>
<dbReference type="Pfam" id="PF11915">
    <property type="entry name" value="DUF3433"/>
    <property type="match status" value="2"/>
</dbReference>
<keyword evidence="4" id="KW-1185">Reference proteome</keyword>
<feature type="transmembrane region" description="Helical" evidence="2">
    <location>
        <begin position="226"/>
        <end position="245"/>
    </location>
</feature>
<name>A0AA38WW79_9EURO</name>
<feature type="compositionally biased region" description="Low complexity" evidence="1">
    <location>
        <begin position="35"/>
        <end position="44"/>
    </location>
</feature>
<keyword evidence="2" id="KW-0472">Membrane</keyword>
<evidence type="ECO:0000256" key="2">
    <source>
        <dbReference type="SAM" id="Phobius"/>
    </source>
</evidence>
<dbReference type="InterPro" id="IPR021840">
    <property type="entry name" value="DUF3433"/>
</dbReference>
<accession>A0AA38WW79</accession>
<dbReference type="PANTHER" id="PTHR37544:SF3">
    <property type="entry name" value="SPRAY"/>
    <property type="match status" value="1"/>
</dbReference>
<organism evidence="3 4">
    <name type="scientific">Cladophialophora chaetospira</name>
    <dbReference type="NCBI Taxonomy" id="386627"/>
    <lineage>
        <taxon>Eukaryota</taxon>
        <taxon>Fungi</taxon>
        <taxon>Dikarya</taxon>
        <taxon>Ascomycota</taxon>
        <taxon>Pezizomycotina</taxon>
        <taxon>Eurotiomycetes</taxon>
        <taxon>Chaetothyriomycetidae</taxon>
        <taxon>Chaetothyriales</taxon>
        <taxon>Herpotrichiellaceae</taxon>
        <taxon>Cladophialophora</taxon>
    </lineage>
</organism>
<feature type="transmembrane region" description="Helical" evidence="2">
    <location>
        <begin position="340"/>
        <end position="358"/>
    </location>
</feature>
<feature type="transmembrane region" description="Helical" evidence="2">
    <location>
        <begin position="608"/>
        <end position="625"/>
    </location>
</feature>
<protein>
    <submittedName>
        <fullName evidence="3">Uncharacterized protein</fullName>
    </submittedName>
</protein>
<dbReference type="AlphaFoldDB" id="A0AA38WW79"/>
<feature type="region of interest" description="Disordered" evidence="1">
    <location>
        <begin position="432"/>
        <end position="456"/>
    </location>
</feature>
<comment type="caution">
    <text evidence="3">The sequence shown here is derived from an EMBL/GenBank/DDBJ whole genome shotgun (WGS) entry which is preliminary data.</text>
</comment>
<feature type="transmembrane region" description="Helical" evidence="2">
    <location>
        <begin position="291"/>
        <end position="309"/>
    </location>
</feature>
<feature type="region of interest" description="Disordered" evidence="1">
    <location>
        <begin position="35"/>
        <end position="70"/>
    </location>
</feature>
<feature type="compositionally biased region" description="Polar residues" evidence="1">
    <location>
        <begin position="123"/>
        <end position="145"/>
    </location>
</feature>
<feature type="region of interest" description="Disordered" evidence="1">
    <location>
        <begin position="123"/>
        <end position="147"/>
    </location>
</feature>
<keyword evidence="2" id="KW-1133">Transmembrane helix</keyword>
<feature type="transmembrane region" description="Helical" evidence="2">
    <location>
        <begin position="573"/>
        <end position="596"/>
    </location>
</feature>
<evidence type="ECO:0000256" key="1">
    <source>
        <dbReference type="SAM" id="MobiDB-lite"/>
    </source>
</evidence>
<feature type="compositionally biased region" description="Low complexity" evidence="1">
    <location>
        <begin position="55"/>
        <end position="70"/>
    </location>
</feature>
<evidence type="ECO:0000313" key="4">
    <source>
        <dbReference type="Proteomes" id="UP001172673"/>
    </source>
</evidence>
<feature type="compositionally biased region" description="Low complexity" evidence="1">
    <location>
        <begin position="444"/>
        <end position="456"/>
    </location>
</feature>